<accession>A0A8J5LDC4</accession>
<dbReference type="EMBL" id="JACMSC010000007">
    <property type="protein sequence ID" value="KAG6513841.1"/>
    <property type="molecule type" value="Genomic_DNA"/>
</dbReference>
<feature type="transmembrane region" description="Helical" evidence="4">
    <location>
        <begin position="570"/>
        <end position="594"/>
    </location>
</feature>
<dbReference type="AlphaFoldDB" id="A0A8J5LDC4"/>
<evidence type="ECO:0000256" key="4">
    <source>
        <dbReference type="SAM" id="Phobius"/>
    </source>
</evidence>
<reference evidence="6 7" key="1">
    <citation type="submission" date="2020-08" db="EMBL/GenBank/DDBJ databases">
        <title>Plant Genome Project.</title>
        <authorList>
            <person name="Zhang R.-G."/>
        </authorList>
    </citation>
    <scope>NUCLEOTIDE SEQUENCE [LARGE SCALE GENOMIC DNA]</scope>
    <source>
        <tissue evidence="6">Rhizome</tissue>
    </source>
</reference>
<keyword evidence="4" id="KW-1133">Transmembrane helix</keyword>
<dbReference type="CDD" id="cd16495">
    <property type="entry name" value="RING_CH-C4HC3_MARCH"/>
    <property type="match status" value="1"/>
</dbReference>
<comment type="caution">
    <text evidence="6">The sequence shown here is derived from an EMBL/GenBank/DDBJ whole genome shotgun (WGS) entry which is preliminary data.</text>
</comment>
<name>A0A8J5LDC4_ZINOF</name>
<dbReference type="PANTHER" id="PTHR46158:SF1">
    <property type="entry name" value="RING_U-BOX SUPERFAMILY PROTEIN"/>
    <property type="match status" value="1"/>
</dbReference>
<keyword evidence="7" id="KW-1185">Reference proteome</keyword>
<feature type="domain" description="RING-CH-type" evidence="5">
    <location>
        <begin position="395"/>
        <end position="457"/>
    </location>
</feature>
<dbReference type="GO" id="GO:0008270">
    <property type="term" value="F:zinc ion binding"/>
    <property type="evidence" value="ECO:0007669"/>
    <property type="project" value="UniProtKB-KW"/>
</dbReference>
<evidence type="ECO:0000313" key="6">
    <source>
        <dbReference type="EMBL" id="KAG6513841.1"/>
    </source>
</evidence>
<gene>
    <name evidence="6" type="ORF">ZIOFF_024178</name>
</gene>
<sequence>MHRRPVVDDRKGWLAEKTIAGSGVKAWTAKEMWCSRVSMVASSRVDSVNEGRHWLLEAQGWLRSQRSLEVIWTQEREKLELAVGEVARVRVGRGNLTKVKAKAVYIAVSSRDVNRVIERGDAAEQSRAEHGGIQHHLLTYFTINSLANFKIAFLVGTSKMSDTLNQKGGGAAQEISPIRSERRPKLSIDVPSRDFLISAMNYPKLNTFSTHGSAPNRTNLVPLSSPASAKMNASSCSSSSRGKPPFRRFLSGLSFKFQSSASEIERFEGQAPELYLGGRREKPSFLSSFNSFSKLFSPSVGRTSSLPLDEHGVTSRVNLTIDSSSFERKEVHHISRSISFPVNMKHAKSKRIKRMNSLGGVFRVIPSTPRVVGLSSVVTDIISPEDHAPDDEGENIAEEEAVCRICMIELSEGNDSLKLECSCKGELALAHQECAVKWFSIKGNRNCEVCKQEVKNLPVTLLRIQAAHTATALSDNSQQNLFHYRYWHDLPILVVVSMLAYFCFLEQLLVASFGTAALAIAVPFSCILGLFATLTSQTIVMKEFVWVYAAIQFVLVVFFAHLFYTVLHLQAAISIILATFAGFGVAMSGNTIIVEFLRWRNRWQVASSTSRASQEMEMPSQQVV</sequence>
<evidence type="ECO:0000256" key="1">
    <source>
        <dbReference type="ARBA" id="ARBA00022723"/>
    </source>
</evidence>
<feature type="transmembrane region" description="Helical" evidence="4">
    <location>
        <begin position="544"/>
        <end position="564"/>
    </location>
</feature>
<dbReference type="SMART" id="SM00744">
    <property type="entry name" value="RINGv"/>
    <property type="match status" value="1"/>
</dbReference>
<keyword evidence="4" id="KW-0472">Membrane</keyword>
<evidence type="ECO:0000256" key="3">
    <source>
        <dbReference type="ARBA" id="ARBA00022833"/>
    </source>
</evidence>
<dbReference type="PANTHER" id="PTHR46158">
    <property type="entry name" value="OS02G0165000 PROTEIN"/>
    <property type="match status" value="1"/>
</dbReference>
<dbReference type="SUPFAM" id="SSF57850">
    <property type="entry name" value="RING/U-box"/>
    <property type="match status" value="1"/>
</dbReference>
<keyword evidence="3" id="KW-0862">Zinc</keyword>
<evidence type="ECO:0000256" key="2">
    <source>
        <dbReference type="ARBA" id="ARBA00022771"/>
    </source>
</evidence>
<keyword evidence="1" id="KW-0479">Metal-binding</keyword>
<feature type="transmembrane region" description="Helical" evidence="4">
    <location>
        <begin position="510"/>
        <end position="532"/>
    </location>
</feature>
<dbReference type="PROSITE" id="PS51292">
    <property type="entry name" value="ZF_RING_CH"/>
    <property type="match status" value="1"/>
</dbReference>
<evidence type="ECO:0000313" key="7">
    <source>
        <dbReference type="Proteomes" id="UP000734854"/>
    </source>
</evidence>
<proteinExistence type="predicted"/>
<dbReference type="Pfam" id="PF12906">
    <property type="entry name" value="RINGv"/>
    <property type="match status" value="1"/>
</dbReference>
<dbReference type="Proteomes" id="UP000734854">
    <property type="component" value="Unassembled WGS sequence"/>
</dbReference>
<protein>
    <recommendedName>
        <fullName evidence="5">RING-CH-type domain-containing protein</fullName>
    </recommendedName>
</protein>
<dbReference type="InterPro" id="IPR013083">
    <property type="entry name" value="Znf_RING/FYVE/PHD"/>
</dbReference>
<dbReference type="Gene3D" id="3.30.40.10">
    <property type="entry name" value="Zinc/RING finger domain, C3HC4 (zinc finger)"/>
    <property type="match status" value="1"/>
</dbReference>
<evidence type="ECO:0000259" key="5">
    <source>
        <dbReference type="PROSITE" id="PS51292"/>
    </source>
</evidence>
<dbReference type="InterPro" id="IPR011016">
    <property type="entry name" value="Znf_RING-CH"/>
</dbReference>
<organism evidence="6 7">
    <name type="scientific">Zingiber officinale</name>
    <name type="common">Ginger</name>
    <name type="synonym">Amomum zingiber</name>
    <dbReference type="NCBI Taxonomy" id="94328"/>
    <lineage>
        <taxon>Eukaryota</taxon>
        <taxon>Viridiplantae</taxon>
        <taxon>Streptophyta</taxon>
        <taxon>Embryophyta</taxon>
        <taxon>Tracheophyta</taxon>
        <taxon>Spermatophyta</taxon>
        <taxon>Magnoliopsida</taxon>
        <taxon>Liliopsida</taxon>
        <taxon>Zingiberales</taxon>
        <taxon>Zingiberaceae</taxon>
        <taxon>Zingiber</taxon>
    </lineage>
</organism>
<keyword evidence="4" id="KW-0812">Transmembrane</keyword>
<keyword evidence="2" id="KW-0863">Zinc-finger</keyword>